<reference evidence="4 5" key="1">
    <citation type="submission" date="2019-04" db="EMBL/GenBank/DDBJ databases">
        <title>Streptomyces sp. nov. Bv016 isolated from bark of Buahinia variegata.</title>
        <authorList>
            <person name="Kanchanasin P."/>
            <person name="Tanasupawat S."/>
            <person name="Yuki M."/>
            <person name="Kudo T."/>
        </authorList>
    </citation>
    <scope>NUCLEOTIDE SEQUENCE [LARGE SCALE GENOMIC DNA]</scope>
    <source>
        <strain evidence="4 5">JCM 4765</strain>
    </source>
</reference>
<keyword evidence="2" id="KW-1133">Transmembrane helix</keyword>
<gene>
    <name evidence="4" type="ORF">E5082_01840</name>
</gene>
<feature type="transmembrane region" description="Helical" evidence="2">
    <location>
        <begin position="15"/>
        <end position="35"/>
    </location>
</feature>
<keyword evidence="2" id="KW-0472">Membrane</keyword>
<name>A0A4Z1DPR3_STRGP</name>
<proteinExistence type="predicted"/>
<dbReference type="Proteomes" id="UP000298513">
    <property type="component" value="Unassembled WGS sequence"/>
</dbReference>
<evidence type="ECO:0000313" key="4">
    <source>
        <dbReference type="EMBL" id="TGN87188.1"/>
    </source>
</evidence>
<dbReference type="EMBL" id="SRRU01000001">
    <property type="protein sequence ID" value="TGN87188.1"/>
    <property type="molecule type" value="Genomic_DNA"/>
</dbReference>
<keyword evidence="2" id="KW-0812">Transmembrane</keyword>
<dbReference type="RefSeq" id="WP_135789536.1">
    <property type="nucleotide sequence ID" value="NZ_BNBQ01000006.1"/>
</dbReference>
<feature type="domain" description="VanZ-like" evidence="3">
    <location>
        <begin position="24"/>
        <end position="142"/>
    </location>
</feature>
<keyword evidence="5" id="KW-1185">Reference proteome</keyword>
<feature type="region of interest" description="Disordered" evidence="1">
    <location>
        <begin position="216"/>
        <end position="237"/>
    </location>
</feature>
<feature type="transmembrane region" description="Helical" evidence="2">
    <location>
        <begin position="128"/>
        <end position="147"/>
    </location>
</feature>
<comment type="caution">
    <text evidence="4">The sequence shown here is derived from an EMBL/GenBank/DDBJ whole genome shotgun (WGS) entry which is preliminary data.</text>
</comment>
<evidence type="ECO:0000313" key="5">
    <source>
        <dbReference type="Proteomes" id="UP000298513"/>
    </source>
</evidence>
<evidence type="ECO:0000259" key="3">
    <source>
        <dbReference type="Pfam" id="PF04892"/>
    </source>
</evidence>
<protein>
    <submittedName>
        <fullName evidence="4">VanZ family protein</fullName>
    </submittedName>
</protein>
<sequence length="237" mass="23751">MQRQGSIGGSAANRIRVTGAILLVAHLALVAWLTLRPLDVPWVRPANLHPLTGLRADLALGWPEAGRRIGEGLALLAPLGVLLPMTAGRLRVSGLASLFRTAAAGALISLGIALLQTGVPGRVVDVDVLLLNTAGVLLAHLTVVPAGRAWLRRRLGGGGVPEEGYGHRGGRGGLGGVPEGISQGASGGCEGYPGGEVHGADRVAGAGVAGPAGGAVSVRGELSQGRTPTIPRVGIAP</sequence>
<dbReference type="Pfam" id="PF04892">
    <property type="entry name" value="VanZ"/>
    <property type="match status" value="1"/>
</dbReference>
<accession>A0A4Z1DPR3</accession>
<evidence type="ECO:0000256" key="1">
    <source>
        <dbReference type="SAM" id="MobiDB-lite"/>
    </source>
</evidence>
<evidence type="ECO:0000256" key="2">
    <source>
        <dbReference type="SAM" id="Phobius"/>
    </source>
</evidence>
<feature type="transmembrane region" description="Helical" evidence="2">
    <location>
        <begin position="97"/>
        <end position="116"/>
    </location>
</feature>
<dbReference type="PANTHER" id="PTHR36834">
    <property type="entry name" value="MEMBRANE PROTEIN-RELATED"/>
    <property type="match status" value="1"/>
</dbReference>
<organism evidence="4 5">
    <name type="scientific">Streptomyces griseoluteus</name>
    <dbReference type="NCBI Taxonomy" id="29306"/>
    <lineage>
        <taxon>Bacteria</taxon>
        <taxon>Bacillati</taxon>
        <taxon>Actinomycetota</taxon>
        <taxon>Actinomycetes</taxon>
        <taxon>Kitasatosporales</taxon>
        <taxon>Streptomycetaceae</taxon>
        <taxon>Streptomyces</taxon>
    </lineage>
</organism>
<dbReference type="InterPro" id="IPR006976">
    <property type="entry name" value="VanZ-like"/>
</dbReference>
<dbReference type="InterPro" id="IPR053150">
    <property type="entry name" value="Teicoplanin_resist-assoc"/>
</dbReference>
<dbReference type="AlphaFoldDB" id="A0A4Z1DPR3"/>
<dbReference type="PANTHER" id="PTHR36834:SF1">
    <property type="entry name" value="INTEGRAL MEMBRANE PROTEIN"/>
    <property type="match status" value="1"/>
</dbReference>